<accession>A0ABS9NKR9</accession>
<comment type="caution">
    <text evidence="2">The sequence shown here is derived from an EMBL/GenBank/DDBJ whole genome shotgun (WGS) entry which is preliminary data.</text>
</comment>
<keyword evidence="3" id="KW-1185">Reference proteome</keyword>
<gene>
    <name evidence="2" type="ORF">MB824_02630</name>
</gene>
<dbReference type="RefSeq" id="WP_238745708.1">
    <property type="nucleotide sequence ID" value="NZ_JAKOOW010000008.1"/>
</dbReference>
<evidence type="ECO:0000313" key="3">
    <source>
        <dbReference type="Proteomes" id="UP001298424"/>
    </source>
</evidence>
<evidence type="ECO:0000313" key="2">
    <source>
        <dbReference type="EMBL" id="MCG6503391.1"/>
    </source>
</evidence>
<dbReference type="InterPro" id="IPR009560">
    <property type="entry name" value="DUF1176"/>
</dbReference>
<feature type="signal peptide" evidence="1">
    <location>
        <begin position="1"/>
        <end position="17"/>
    </location>
</feature>
<name>A0ABS9NKR9_9NEIS</name>
<feature type="chain" id="PRO_5045838349" evidence="1">
    <location>
        <begin position="18"/>
        <end position="358"/>
    </location>
</feature>
<sequence length="358" mass="38506">MKRLLVFALFSPALAAAAPLQGFYTSYQDWDAACDNTGTCRIAGYQDDGEIEHPVSVLFTRKAGGNAPVIGQIAVAPDFTDNEPDLKLAAKSELRLNGKALGTIRFDKDGYGKLSGAQTQALLTALRRDAKIEVISGANTWTLSDKGAAAAMLKLDEFQGRLNTPSALIRKGRSTRAVLQPQPVPTIRAAAVPQKGEYTLKKGTAKHKAVMALLQKSNQGRKNDDRFERCGDLHEPDRQRDITVYPLNSRQVLIDTSCISGAYQGTSFNAVMNAKLSLVEQVLPQEYGGHAGFDPKTATLSGGFKGRGLGDCWGGQSAVWNGKTFVRSREDTTGQCKGFTGGAWTLPILQSKVIGGKK</sequence>
<dbReference type="Pfam" id="PF06674">
    <property type="entry name" value="DUF1176"/>
    <property type="match status" value="1"/>
</dbReference>
<organism evidence="2 3">
    <name type="scientific">Kingella pumchi</name>
    <dbReference type="NCBI Taxonomy" id="2779506"/>
    <lineage>
        <taxon>Bacteria</taxon>
        <taxon>Pseudomonadati</taxon>
        <taxon>Pseudomonadota</taxon>
        <taxon>Betaproteobacteria</taxon>
        <taxon>Neisseriales</taxon>
        <taxon>Neisseriaceae</taxon>
        <taxon>Kingella</taxon>
    </lineage>
</organism>
<evidence type="ECO:0000256" key="1">
    <source>
        <dbReference type="SAM" id="SignalP"/>
    </source>
</evidence>
<reference evidence="2 3" key="1">
    <citation type="submission" date="2022-02" db="EMBL/GenBank/DDBJ databases">
        <title>Genome sequence data of Kingella unionensis sp. nov. strain CICC 24913 (CCUG 75125).</title>
        <authorList>
            <person name="Xiao M."/>
        </authorList>
    </citation>
    <scope>NUCLEOTIDE SEQUENCE [LARGE SCALE GENOMIC DNA]</scope>
    <source>
        <strain evidence="2 3">CICC 24913</strain>
    </source>
</reference>
<proteinExistence type="predicted"/>
<dbReference type="EMBL" id="JAKOOW010000008">
    <property type="protein sequence ID" value="MCG6503391.1"/>
    <property type="molecule type" value="Genomic_DNA"/>
</dbReference>
<protein>
    <submittedName>
        <fullName evidence="2">DUF1176 domain-containing protein</fullName>
    </submittedName>
</protein>
<keyword evidence="1" id="KW-0732">Signal</keyword>
<dbReference type="Proteomes" id="UP001298424">
    <property type="component" value="Unassembled WGS sequence"/>
</dbReference>